<evidence type="ECO:0000256" key="2">
    <source>
        <dbReference type="SAM" id="Phobius"/>
    </source>
</evidence>
<dbReference type="SUPFAM" id="SSF103501">
    <property type="entry name" value="Respiratory nitrate reductase 1 gamma chain"/>
    <property type="match status" value="1"/>
</dbReference>
<feature type="transmembrane region" description="Helical" evidence="2">
    <location>
        <begin position="298"/>
        <end position="317"/>
    </location>
</feature>
<dbReference type="Proteomes" id="UP000553193">
    <property type="component" value="Unassembled WGS sequence"/>
</dbReference>
<protein>
    <submittedName>
        <fullName evidence="3">Citrate/tricarballylate utilization protein</fullName>
    </submittedName>
</protein>
<feature type="transmembrane region" description="Helical" evidence="2">
    <location>
        <begin position="258"/>
        <end position="278"/>
    </location>
</feature>
<feature type="compositionally biased region" description="Low complexity" evidence="1">
    <location>
        <begin position="367"/>
        <end position="380"/>
    </location>
</feature>
<feature type="transmembrane region" description="Helical" evidence="2">
    <location>
        <begin position="225"/>
        <end position="246"/>
    </location>
</feature>
<feature type="region of interest" description="Disordered" evidence="1">
    <location>
        <begin position="367"/>
        <end position="387"/>
    </location>
</feature>
<name>A0A840A9H5_9PROT</name>
<feature type="transmembrane region" description="Helical" evidence="2">
    <location>
        <begin position="143"/>
        <end position="164"/>
    </location>
</feature>
<organism evidence="3 4">
    <name type="scientific">Roseococcus suduntuyensis</name>
    <dbReference type="NCBI Taxonomy" id="455361"/>
    <lineage>
        <taxon>Bacteria</taxon>
        <taxon>Pseudomonadati</taxon>
        <taxon>Pseudomonadota</taxon>
        <taxon>Alphaproteobacteria</taxon>
        <taxon>Acetobacterales</taxon>
        <taxon>Roseomonadaceae</taxon>
        <taxon>Roseococcus</taxon>
    </lineage>
</organism>
<keyword evidence="2" id="KW-0812">Transmembrane</keyword>
<dbReference type="NCBIfam" id="TIGR02484">
    <property type="entry name" value="CitB"/>
    <property type="match status" value="1"/>
</dbReference>
<sequence>MRETETTAEARRQMEICNACRYCEGYCAVFPAMAMRREFSTGDLTHLANLCHGCKGCYHACQYAPPHAFGVNIPQTFATLRAESYAEYAWPPAMGRLFERNGTVVVLVTFLALTAVLLLTMGLQDPAILYTAQTGTGAFFRVIPYWLMTGLATVTFGYALFAMAMGALRYWRGTAPGAGQRPITPAPVATAAFDILTLRNLGGGGHGCNDLDDSFAQKRRWLHHAMFYGFMLCFAATTTGAFYHHFLGWKSPHHFLSLPVQFGTWGGVLLCIGTAGLIWVKTVTDPVPVAKKLLGSEYAMLSLLFLVSITGLLLLVVRHTGAMGVMLAVHLGLVLAFFLLLPYSKMVHGVYRGLALLRNAQERGAETGAAPAKAPSGKATLKAASAS</sequence>
<dbReference type="SUPFAM" id="SSF54862">
    <property type="entry name" value="4Fe-4S ferredoxins"/>
    <property type="match status" value="1"/>
</dbReference>
<accession>A0A840A9H5</accession>
<dbReference type="AlphaFoldDB" id="A0A840A9H5"/>
<feature type="transmembrane region" description="Helical" evidence="2">
    <location>
        <begin position="323"/>
        <end position="343"/>
    </location>
</feature>
<dbReference type="RefSeq" id="WP_184382791.1">
    <property type="nucleotide sequence ID" value="NZ_JACIDJ010000001.1"/>
</dbReference>
<gene>
    <name evidence="3" type="ORF">GGQ83_001183</name>
</gene>
<proteinExistence type="predicted"/>
<feature type="transmembrane region" description="Helical" evidence="2">
    <location>
        <begin position="104"/>
        <end position="123"/>
    </location>
</feature>
<keyword evidence="2" id="KW-0472">Membrane</keyword>
<comment type="caution">
    <text evidence="3">The sequence shown here is derived from an EMBL/GenBank/DDBJ whole genome shotgun (WGS) entry which is preliminary data.</text>
</comment>
<dbReference type="EMBL" id="JACIDJ010000001">
    <property type="protein sequence ID" value="MBB3897757.1"/>
    <property type="molecule type" value="Genomic_DNA"/>
</dbReference>
<dbReference type="Gene3D" id="1.20.950.20">
    <property type="entry name" value="Transmembrane di-heme cytochromes, Chain C"/>
    <property type="match status" value="1"/>
</dbReference>
<keyword evidence="4" id="KW-1185">Reference proteome</keyword>
<reference evidence="3 4" key="1">
    <citation type="submission" date="2020-08" db="EMBL/GenBank/DDBJ databases">
        <title>Genomic Encyclopedia of Type Strains, Phase IV (KMG-IV): sequencing the most valuable type-strain genomes for metagenomic binning, comparative biology and taxonomic classification.</title>
        <authorList>
            <person name="Goeker M."/>
        </authorList>
    </citation>
    <scope>NUCLEOTIDE SEQUENCE [LARGE SCALE GENOMIC DNA]</scope>
    <source>
        <strain evidence="3 4">DSM 19979</strain>
    </source>
</reference>
<evidence type="ECO:0000313" key="4">
    <source>
        <dbReference type="Proteomes" id="UP000553193"/>
    </source>
</evidence>
<dbReference type="InterPro" id="IPR036197">
    <property type="entry name" value="NarG-like_sf"/>
</dbReference>
<evidence type="ECO:0000313" key="3">
    <source>
        <dbReference type="EMBL" id="MBB3897757.1"/>
    </source>
</evidence>
<dbReference type="InterPro" id="IPR012830">
    <property type="entry name" value="Citrate_utilization_prot_B"/>
</dbReference>
<evidence type="ECO:0000256" key="1">
    <source>
        <dbReference type="SAM" id="MobiDB-lite"/>
    </source>
</evidence>
<keyword evidence="2" id="KW-1133">Transmembrane helix</keyword>